<dbReference type="Proteomes" id="UP000035444">
    <property type="component" value="Unassembled WGS sequence"/>
</dbReference>
<comment type="caution">
    <text evidence="4">The sequence shown here is derived from an EMBL/GenBank/DDBJ whole genome shotgun (WGS) entry which is preliminary data.</text>
</comment>
<evidence type="ECO:0000313" key="4">
    <source>
        <dbReference type="EMBL" id="KLN58985.1"/>
    </source>
</evidence>
<protein>
    <recommendedName>
        <fullName evidence="3">Response regulatory domain-containing protein</fullName>
    </recommendedName>
</protein>
<dbReference type="InterPro" id="IPR011006">
    <property type="entry name" value="CheY-like_superfamily"/>
</dbReference>
<gene>
    <name evidence="4" type="ORF">WH96_20020</name>
</gene>
<evidence type="ECO:0000256" key="2">
    <source>
        <dbReference type="PROSITE-ProRule" id="PRU00169"/>
    </source>
</evidence>
<dbReference type="InterPro" id="IPR050595">
    <property type="entry name" value="Bact_response_regulator"/>
</dbReference>
<reference evidence="4 5" key="1">
    <citation type="submission" date="2015-03" db="EMBL/GenBank/DDBJ databases">
        <title>Genome Sequence of Kiloniella spongiae MEBiC09566, isolated from a marine sponge.</title>
        <authorList>
            <person name="Shao Z."/>
            <person name="Wang L."/>
            <person name="Li X."/>
        </authorList>
    </citation>
    <scope>NUCLEOTIDE SEQUENCE [LARGE SCALE GENOMIC DNA]</scope>
    <source>
        <strain evidence="4 5">MEBiC09566</strain>
    </source>
</reference>
<feature type="domain" description="Response regulatory" evidence="3">
    <location>
        <begin position="29"/>
        <end position="145"/>
    </location>
</feature>
<dbReference type="Pfam" id="PF00072">
    <property type="entry name" value="Response_reg"/>
    <property type="match status" value="1"/>
</dbReference>
<feature type="modified residue" description="4-aspartylphosphate" evidence="2">
    <location>
        <position position="79"/>
    </location>
</feature>
<name>A0A0H2MQP1_9PROT</name>
<dbReference type="InterPro" id="IPR001789">
    <property type="entry name" value="Sig_transdc_resp-reg_receiver"/>
</dbReference>
<dbReference type="PROSITE" id="PS50110">
    <property type="entry name" value="RESPONSE_REGULATORY"/>
    <property type="match status" value="1"/>
</dbReference>
<evidence type="ECO:0000259" key="3">
    <source>
        <dbReference type="PROSITE" id="PS50110"/>
    </source>
</evidence>
<dbReference type="GO" id="GO:0000160">
    <property type="term" value="P:phosphorelay signal transduction system"/>
    <property type="evidence" value="ECO:0007669"/>
    <property type="project" value="InterPro"/>
</dbReference>
<dbReference type="AlphaFoldDB" id="A0A0H2MQP1"/>
<evidence type="ECO:0000313" key="5">
    <source>
        <dbReference type="Proteomes" id="UP000035444"/>
    </source>
</evidence>
<dbReference type="PANTHER" id="PTHR44591">
    <property type="entry name" value="STRESS RESPONSE REGULATOR PROTEIN 1"/>
    <property type="match status" value="1"/>
</dbReference>
<proteinExistence type="predicted"/>
<dbReference type="PANTHER" id="PTHR44591:SF18">
    <property type="entry name" value="REGULATORY PROTEIN"/>
    <property type="match status" value="1"/>
</dbReference>
<keyword evidence="5" id="KW-1185">Reference proteome</keyword>
<dbReference type="EMBL" id="LAQL01000022">
    <property type="protein sequence ID" value="KLN58985.1"/>
    <property type="molecule type" value="Genomic_DNA"/>
</dbReference>
<organism evidence="4 5">
    <name type="scientific">Kiloniella spongiae</name>
    <dbReference type="NCBI Taxonomy" id="1489064"/>
    <lineage>
        <taxon>Bacteria</taxon>
        <taxon>Pseudomonadati</taxon>
        <taxon>Pseudomonadota</taxon>
        <taxon>Alphaproteobacteria</taxon>
        <taxon>Rhodospirillales</taxon>
        <taxon>Kiloniellaceae</taxon>
        <taxon>Kiloniella</taxon>
    </lineage>
</organism>
<dbReference type="STRING" id="1489064.WH96_20020"/>
<dbReference type="CDD" id="cd00156">
    <property type="entry name" value="REC"/>
    <property type="match status" value="1"/>
</dbReference>
<dbReference type="Gene3D" id="3.40.50.2300">
    <property type="match status" value="1"/>
</dbReference>
<accession>A0A0H2MQP1</accession>
<sequence>MDSFIFGSPVQHIGGQVLSWTADDWTKLSVAVVDDSKAVRSMMRLMLLSLGVGEVLLYENVSEAMDGIEKKKPDLVISDYYMVPETGLDLLKRLRQSTEEFTRALPFLMMSGYEKTDTSLSSEISGYMPKPVTADLVKHHIMSACVDRTDKESKFGRA</sequence>
<dbReference type="SMART" id="SM00448">
    <property type="entry name" value="REC"/>
    <property type="match status" value="1"/>
</dbReference>
<dbReference type="SUPFAM" id="SSF52172">
    <property type="entry name" value="CheY-like"/>
    <property type="match status" value="1"/>
</dbReference>
<keyword evidence="1 2" id="KW-0597">Phosphoprotein</keyword>
<evidence type="ECO:0000256" key="1">
    <source>
        <dbReference type="ARBA" id="ARBA00022553"/>
    </source>
</evidence>